<keyword evidence="4" id="KW-0472">Membrane</keyword>
<evidence type="ECO:0000259" key="6">
    <source>
        <dbReference type="Pfam" id="PF00149"/>
    </source>
</evidence>
<evidence type="ECO:0000313" key="8">
    <source>
        <dbReference type="Proteomes" id="UP000228533"/>
    </source>
</evidence>
<comment type="caution">
    <text evidence="7">The sequence shown here is derived from an EMBL/GenBank/DDBJ whole genome shotgun (WGS) entry which is preliminary data.</text>
</comment>
<dbReference type="GO" id="GO:0016020">
    <property type="term" value="C:membrane"/>
    <property type="evidence" value="ECO:0007669"/>
    <property type="project" value="GOC"/>
</dbReference>
<dbReference type="GO" id="GO:0009245">
    <property type="term" value="P:lipid A biosynthetic process"/>
    <property type="evidence" value="ECO:0007669"/>
    <property type="project" value="TreeGrafter"/>
</dbReference>
<evidence type="ECO:0000256" key="5">
    <source>
        <dbReference type="ARBA" id="ARBA00023211"/>
    </source>
</evidence>
<organism evidence="7 8">
    <name type="scientific">Candidatus Falkowbacteria bacterium CG10_big_fil_rev_8_21_14_0_10_37_14</name>
    <dbReference type="NCBI Taxonomy" id="1974561"/>
    <lineage>
        <taxon>Bacteria</taxon>
        <taxon>Candidatus Falkowiibacteriota</taxon>
    </lineage>
</organism>
<dbReference type="AlphaFoldDB" id="A0A2M6WSZ1"/>
<name>A0A2M6WSZ1_9BACT</name>
<dbReference type="SUPFAM" id="SSF56300">
    <property type="entry name" value="Metallo-dependent phosphatases"/>
    <property type="match status" value="1"/>
</dbReference>
<protein>
    <submittedName>
        <fullName evidence="7">UDP-2,3-diacylglucosamine diphosphatase</fullName>
    </submittedName>
</protein>
<evidence type="ECO:0000256" key="3">
    <source>
        <dbReference type="ARBA" id="ARBA00022723"/>
    </source>
</evidence>
<sequence length="226" mass="26019">MAKKVVDTIIISDIHLGFSLSQTTKLLKTLSEYKSHRLILNGDIFDDLNFNRLRHEDWDVLSYFRKLSKRQDVIWIVGNHDGQASILSHLIGVKVHNQYSWNDGGLRCLAIHGHQFDRFITKNIFLSYAAGWLYYGLVHLDGRHPYFTDLVKKYSRSWLRLSNEVASGALMYGRLYRAEAVFCGHTHRPLTQVSGKMTYYNSGSWVETPATLITIKNGQIKSINIE</sequence>
<keyword evidence="3" id="KW-0479">Metal-binding</keyword>
<dbReference type="Pfam" id="PF00149">
    <property type="entry name" value="Metallophos"/>
    <property type="match status" value="1"/>
</dbReference>
<proteinExistence type="predicted"/>
<evidence type="ECO:0000256" key="4">
    <source>
        <dbReference type="ARBA" id="ARBA00023136"/>
    </source>
</evidence>
<evidence type="ECO:0000313" key="7">
    <source>
        <dbReference type="EMBL" id="PIT95885.1"/>
    </source>
</evidence>
<reference evidence="8" key="1">
    <citation type="submission" date="2017-09" db="EMBL/GenBank/DDBJ databases">
        <title>Depth-based differentiation of microbial function through sediment-hosted aquifers and enrichment of novel symbionts in the deep terrestrial subsurface.</title>
        <authorList>
            <person name="Probst A.J."/>
            <person name="Ladd B."/>
            <person name="Jarett J.K."/>
            <person name="Geller-Mcgrath D.E."/>
            <person name="Sieber C.M.K."/>
            <person name="Emerson J.B."/>
            <person name="Anantharaman K."/>
            <person name="Thomas B.C."/>
            <person name="Malmstrom R."/>
            <person name="Stieglmeier M."/>
            <person name="Klingl A."/>
            <person name="Woyke T."/>
            <person name="Ryan C.M."/>
            <person name="Banfield J.F."/>
        </authorList>
    </citation>
    <scope>NUCLEOTIDE SEQUENCE [LARGE SCALE GENOMIC DNA]</scope>
</reference>
<dbReference type="GO" id="GO:0008758">
    <property type="term" value="F:UDP-2,3-diacylglucosamine hydrolase activity"/>
    <property type="evidence" value="ECO:0007669"/>
    <property type="project" value="TreeGrafter"/>
</dbReference>
<dbReference type="PANTHER" id="PTHR34990:SF2">
    <property type="entry name" value="BLL8164 PROTEIN"/>
    <property type="match status" value="1"/>
</dbReference>
<feature type="domain" description="Calcineurin-like phosphoesterase" evidence="6">
    <location>
        <begin position="9"/>
        <end position="189"/>
    </location>
</feature>
<dbReference type="InterPro" id="IPR004843">
    <property type="entry name" value="Calcineurin-like_PHP"/>
</dbReference>
<dbReference type="PANTHER" id="PTHR34990">
    <property type="entry name" value="UDP-2,3-DIACYLGLUCOSAMINE HYDROLASE-RELATED"/>
    <property type="match status" value="1"/>
</dbReference>
<keyword evidence="1" id="KW-1003">Cell membrane</keyword>
<dbReference type="InterPro" id="IPR029052">
    <property type="entry name" value="Metallo-depent_PP-like"/>
</dbReference>
<dbReference type="GO" id="GO:0046872">
    <property type="term" value="F:metal ion binding"/>
    <property type="evidence" value="ECO:0007669"/>
    <property type="project" value="UniProtKB-KW"/>
</dbReference>
<accession>A0A2M6WSZ1</accession>
<dbReference type="Gene3D" id="3.60.21.10">
    <property type="match status" value="1"/>
</dbReference>
<keyword evidence="2" id="KW-0997">Cell inner membrane</keyword>
<evidence type="ECO:0000256" key="1">
    <source>
        <dbReference type="ARBA" id="ARBA00022475"/>
    </source>
</evidence>
<dbReference type="InterPro" id="IPR043461">
    <property type="entry name" value="LpxH-like"/>
</dbReference>
<keyword evidence="5" id="KW-0464">Manganese</keyword>
<dbReference type="EMBL" id="PFAM01000021">
    <property type="protein sequence ID" value="PIT95885.1"/>
    <property type="molecule type" value="Genomic_DNA"/>
</dbReference>
<evidence type="ECO:0000256" key="2">
    <source>
        <dbReference type="ARBA" id="ARBA00022519"/>
    </source>
</evidence>
<dbReference type="Proteomes" id="UP000228533">
    <property type="component" value="Unassembled WGS sequence"/>
</dbReference>
<gene>
    <name evidence="7" type="ORF">COT94_03500</name>
</gene>